<gene>
    <name evidence="1" type="ORF">L1987_01540</name>
</gene>
<organism evidence="1 2">
    <name type="scientific">Smallanthus sonchifolius</name>
    <dbReference type="NCBI Taxonomy" id="185202"/>
    <lineage>
        <taxon>Eukaryota</taxon>
        <taxon>Viridiplantae</taxon>
        <taxon>Streptophyta</taxon>
        <taxon>Embryophyta</taxon>
        <taxon>Tracheophyta</taxon>
        <taxon>Spermatophyta</taxon>
        <taxon>Magnoliopsida</taxon>
        <taxon>eudicotyledons</taxon>
        <taxon>Gunneridae</taxon>
        <taxon>Pentapetalae</taxon>
        <taxon>asterids</taxon>
        <taxon>campanulids</taxon>
        <taxon>Asterales</taxon>
        <taxon>Asteraceae</taxon>
        <taxon>Asteroideae</taxon>
        <taxon>Heliantheae alliance</taxon>
        <taxon>Millerieae</taxon>
        <taxon>Smallanthus</taxon>
    </lineage>
</organism>
<dbReference type="EMBL" id="CM042018">
    <property type="protein sequence ID" value="KAI3827464.1"/>
    <property type="molecule type" value="Genomic_DNA"/>
</dbReference>
<evidence type="ECO:0000313" key="2">
    <source>
        <dbReference type="Proteomes" id="UP001056120"/>
    </source>
</evidence>
<sequence length="289" mass="33221">MKPEIERAIKNSRASIVVLSKNYATSTWCLDELLLILEQGRECNQFVLPIFYHVKPTDVRRQKGSFAIKLKTSSWWTCHKVAHKVKSWKKALMQVADLSGMELSGYWSLTAISGIKTLINRCLLSVSPNKKLMMNRLVQEMGIYLVRRESDVPRNRSRVWLSSDSYKILKCGMGSETVEGLALDMKILAEENFAFEEINAKQYKSGDQRVGEESDPYSRGRAEIDTLCKLRHCHLVSLVGYCDDNEKKILMYGKRAILNEEGERFVPWHDESGTSSQKEHDNKKNQHDE</sequence>
<accession>A0ACB9K5I0</accession>
<name>A0ACB9K5I0_9ASTR</name>
<reference evidence="2" key="1">
    <citation type="journal article" date="2022" name="Mol. Ecol. Resour.">
        <title>The genomes of chicory, endive, great burdock and yacon provide insights into Asteraceae palaeo-polyploidization history and plant inulin production.</title>
        <authorList>
            <person name="Fan W."/>
            <person name="Wang S."/>
            <person name="Wang H."/>
            <person name="Wang A."/>
            <person name="Jiang F."/>
            <person name="Liu H."/>
            <person name="Zhao H."/>
            <person name="Xu D."/>
            <person name="Zhang Y."/>
        </authorList>
    </citation>
    <scope>NUCLEOTIDE SEQUENCE [LARGE SCALE GENOMIC DNA]</scope>
    <source>
        <strain evidence="2">cv. Yunnan</strain>
    </source>
</reference>
<proteinExistence type="predicted"/>
<dbReference type="Proteomes" id="UP001056120">
    <property type="component" value="Linkage Group LG01"/>
</dbReference>
<reference evidence="1 2" key="2">
    <citation type="journal article" date="2022" name="Mol. Ecol. Resour.">
        <title>The genomes of chicory, endive, great burdock and yacon provide insights into Asteraceae paleo-polyploidization history and plant inulin production.</title>
        <authorList>
            <person name="Fan W."/>
            <person name="Wang S."/>
            <person name="Wang H."/>
            <person name="Wang A."/>
            <person name="Jiang F."/>
            <person name="Liu H."/>
            <person name="Zhao H."/>
            <person name="Xu D."/>
            <person name="Zhang Y."/>
        </authorList>
    </citation>
    <scope>NUCLEOTIDE SEQUENCE [LARGE SCALE GENOMIC DNA]</scope>
    <source>
        <strain evidence="2">cv. Yunnan</strain>
        <tissue evidence="1">Leaves</tissue>
    </source>
</reference>
<comment type="caution">
    <text evidence="1">The sequence shown here is derived from an EMBL/GenBank/DDBJ whole genome shotgun (WGS) entry which is preliminary data.</text>
</comment>
<keyword evidence="2" id="KW-1185">Reference proteome</keyword>
<protein>
    <submittedName>
        <fullName evidence="1">Uncharacterized protein</fullName>
    </submittedName>
</protein>
<evidence type="ECO:0000313" key="1">
    <source>
        <dbReference type="EMBL" id="KAI3827464.1"/>
    </source>
</evidence>